<dbReference type="SMART" id="SM00494">
    <property type="entry name" value="ChtBD2"/>
    <property type="match status" value="1"/>
</dbReference>
<proteinExistence type="predicted"/>
<keyword evidence="4" id="KW-1185">Reference proteome</keyword>
<dbReference type="GO" id="GO:0005576">
    <property type="term" value="C:extracellular region"/>
    <property type="evidence" value="ECO:0007669"/>
    <property type="project" value="InterPro"/>
</dbReference>
<feature type="domain" description="Chitin-binding type-2" evidence="2">
    <location>
        <begin position="239"/>
        <end position="301"/>
    </location>
</feature>
<accession>A4L1W5</accession>
<keyword evidence="1" id="KW-1133">Transmembrane helix</keyword>
<evidence type="ECO:0000313" key="4">
    <source>
        <dbReference type="Proteomes" id="UP000203733"/>
    </source>
</evidence>
<protein>
    <submittedName>
        <fullName evidence="3">VP91 capsid protein</fullName>
    </submittedName>
</protein>
<dbReference type="Proteomes" id="UP000203733">
    <property type="component" value="Segment"/>
</dbReference>
<evidence type="ECO:0000313" key="3">
    <source>
        <dbReference type="EMBL" id="ABO45335.1"/>
    </source>
</evidence>
<evidence type="ECO:0000259" key="2">
    <source>
        <dbReference type="PROSITE" id="PS50940"/>
    </source>
</evidence>
<name>A4L1W5_9VIRU</name>
<dbReference type="GO" id="GO:0008061">
    <property type="term" value="F:chitin binding"/>
    <property type="evidence" value="ECO:0007669"/>
    <property type="project" value="InterPro"/>
</dbReference>
<dbReference type="GeneID" id="4960819"/>
<keyword evidence="1" id="KW-0812">Transmembrane</keyword>
<gene>
    <name evidence="3" type="primary">vp91</name>
</gene>
<feature type="transmembrane region" description="Helical" evidence="1">
    <location>
        <begin position="21"/>
        <end position="49"/>
    </location>
</feature>
<dbReference type="OrthoDB" id="7439at10239"/>
<dbReference type="RefSeq" id="YP_001111269.1">
    <property type="nucleotide sequence ID" value="NC_009240.1"/>
</dbReference>
<dbReference type="KEGG" id="vg:4960819"/>
<reference evidence="3 4" key="1">
    <citation type="journal article" date="2007" name="J. Virol.">
        <title>The genome of Gryllus bimaculatus nudivirus indicates an ancient diversification of baculovirus-related nonoccluded nudiviruses of insects.</title>
        <authorList>
            <person name="Wang Y."/>
            <person name="Kleespies R.G."/>
            <person name="Huger A.M."/>
            <person name="Jehle J.A."/>
        </authorList>
    </citation>
    <scope>NUCLEOTIDE SEQUENCE [LARGE SCALE GENOMIC DNA]</scope>
</reference>
<keyword evidence="1" id="KW-0472">Membrane</keyword>
<dbReference type="EMBL" id="EF203088">
    <property type="protein sequence ID" value="ABO45335.1"/>
    <property type="molecule type" value="Genomic_DNA"/>
</dbReference>
<dbReference type="PROSITE" id="PS50940">
    <property type="entry name" value="CHIT_BIND_II"/>
    <property type="match status" value="1"/>
</dbReference>
<dbReference type="Pfam" id="PF01607">
    <property type="entry name" value="CBM_14"/>
    <property type="match status" value="1"/>
</dbReference>
<dbReference type="SUPFAM" id="SSF57625">
    <property type="entry name" value="Invertebrate chitin-binding proteins"/>
    <property type="match status" value="1"/>
</dbReference>
<evidence type="ECO:0000256" key="1">
    <source>
        <dbReference type="SAM" id="Phobius"/>
    </source>
</evidence>
<dbReference type="InterPro" id="IPR002557">
    <property type="entry name" value="Chitin-bd_dom"/>
</dbReference>
<organism evidence="3 4">
    <name type="scientific">Gryllus bimaculatus nudivirus</name>
    <dbReference type="NCBI Taxonomy" id="432587"/>
    <lineage>
        <taxon>Viruses</taxon>
        <taxon>Viruses incertae sedis</taxon>
        <taxon>Naldaviricetes</taxon>
        <taxon>Lefavirales</taxon>
        <taxon>Nudiviridae</taxon>
        <taxon>Alphanudivirus</taxon>
        <taxon>Alphanudivirus grybimaculati</taxon>
    </lineage>
</organism>
<dbReference type="InterPro" id="IPR036508">
    <property type="entry name" value="Chitin-bd_dom_sf"/>
</dbReference>
<sequence length="739" mass="84555">MELNIEIKSVCKTILGIDISLYTLYTVMDILFILFVIITFIVLVLLLFYNHIPKTSDLSLIFTNLTKSDSTIKAFCLGYDAVRQKYVNVYPSNNETEEMTINYQNQPVNLQGQFVNQNTSHGRVSSDDTGIHISGFDTLTLTCPDGYDGNDCRLTPLCLPEEEGIIKGLTANQFNALHLYNDGQKFFPIEKALMYRKKEIVSPYNLRIRVACLADGEYQLQTCPDDKLLNQTTFQCVPYDICQDELAGTKHNSIIEQGQPPLKNNEYYICKNNASVLMTCEEDTLYSEELQACVYDNPCLGKDDLQIRLDDNNYIQCSDDRGSKINCTNGIDVDDNGIMACKNAPCEEYPIFYEDDILKYANGKMTCVNDKPLLKSCDPTVTTKVLKYFWGYTLPAPQHEIYLYNWPKEIYNLNTNTCESTFQKFEPVKDGATIDFQISDALVGSFPWDIKNEIYKCDNTTKYTMKYWGSNLGQISNVIPNPESINSGYLKNYYVDGGQPCRNETIEYTDAPWQGLDAFPIFFPGLDGYSTLPLMFGVSHSFSDAYGWPRKENNDNTYTFYTCEYDYSSRRMIRTKYNSKYLPLGYNSSIVSGNDVSRLSMDGISVYDNSSIINKYIPFIPYIPKSGKIDKISYPSVFKPSDYTKTEKIYDCPKELRTLSMTVGQKIETFVLWNNIKPGETFKLSNEITITEKGMKTNQGLLKKTWSPLTFERTLLGVIIYYQSFENRVNDLTRTYIFP</sequence>